<keyword evidence="2" id="KW-1185">Reference proteome</keyword>
<dbReference type="RefSeq" id="WP_372459740.1">
    <property type="nucleotide sequence ID" value="NZ_BMNH01000012.1"/>
</dbReference>
<sequence>MDPSIRFVLGEREFRLGVGEAAEFDTRVPHWIGSADDQPAELLTLFGAQGERAHLAPSGH</sequence>
<evidence type="ECO:0000313" key="2">
    <source>
        <dbReference type="Proteomes" id="UP000646523"/>
    </source>
</evidence>
<dbReference type="InterPro" id="IPR011051">
    <property type="entry name" value="RmlC_Cupin_sf"/>
</dbReference>
<accession>A0A917Z1R9</accession>
<name>A0A917Z1R9_9ACTN</name>
<evidence type="ECO:0000313" key="1">
    <source>
        <dbReference type="EMBL" id="GGO72803.1"/>
    </source>
</evidence>
<reference evidence="1" key="2">
    <citation type="submission" date="2020-09" db="EMBL/GenBank/DDBJ databases">
        <authorList>
            <person name="Sun Q."/>
            <person name="Zhou Y."/>
        </authorList>
    </citation>
    <scope>NUCLEOTIDE SEQUENCE</scope>
    <source>
        <strain evidence="1">CGMCC 4.7368</strain>
    </source>
</reference>
<reference evidence="1" key="1">
    <citation type="journal article" date="2014" name="Int. J. Syst. Evol. Microbiol.">
        <title>Complete genome sequence of Corynebacterium casei LMG S-19264T (=DSM 44701T), isolated from a smear-ripened cheese.</title>
        <authorList>
            <consortium name="US DOE Joint Genome Institute (JGI-PGF)"/>
            <person name="Walter F."/>
            <person name="Albersmeier A."/>
            <person name="Kalinowski J."/>
            <person name="Ruckert C."/>
        </authorList>
    </citation>
    <scope>NUCLEOTIDE SEQUENCE</scope>
    <source>
        <strain evidence="1">CGMCC 4.7368</strain>
    </source>
</reference>
<dbReference type="EMBL" id="BMNH01000012">
    <property type="protein sequence ID" value="GGO72803.1"/>
    <property type="molecule type" value="Genomic_DNA"/>
</dbReference>
<dbReference type="AlphaFoldDB" id="A0A917Z1R9"/>
<dbReference type="Proteomes" id="UP000646523">
    <property type="component" value="Unassembled WGS sequence"/>
</dbReference>
<proteinExistence type="predicted"/>
<protein>
    <submittedName>
        <fullName evidence="1">Uncharacterized protein</fullName>
    </submittedName>
</protein>
<comment type="caution">
    <text evidence="1">The sequence shown here is derived from an EMBL/GenBank/DDBJ whole genome shotgun (WGS) entry which is preliminary data.</text>
</comment>
<organism evidence="1 2">
    <name type="scientific">Nonomuraea cavernae</name>
    <dbReference type="NCBI Taxonomy" id="2045107"/>
    <lineage>
        <taxon>Bacteria</taxon>
        <taxon>Bacillati</taxon>
        <taxon>Actinomycetota</taxon>
        <taxon>Actinomycetes</taxon>
        <taxon>Streptosporangiales</taxon>
        <taxon>Streptosporangiaceae</taxon>
        <taxon>Nonomuraea</taxon>
    </lineage>
</organism>
<gene>
    <name evidence="1" type="ORF">GCM10012289_41760</name>
</gene>
<dbReference type="SUPFAM" id="SSF51182">
    <property type="entry name" value="RmlC-like cupins"/>
    <property type="match status" value="1"/>
</dbReference>